<keyword evidence="2" id="KW-1133">Transmembrane helix</keyword>
<feature type="transmembrane region" description="Helical" evidence="2">
    <location>
        <begin position="178"/>
        <end position="206"/>
    </location>
</feature>
<keyword evidence="4" id="KW-1185">Reference proteome</keyword>
<accession>A0ABY8UJQ6</accession>
<name>A0ABY8UJQ6_TETOB</name>
<reference evidence="3 4" key="1">
    <citation type="submission" date="2023-05" db="EMBL/GenBank/DDBJ databases">
        <title>A 100% complete, gapless, phased diploid assembly of the Scenedesmus obliquus UTEX 3031 genome.</title>
        <authorList>
            <person name="Biondi T.C."/>
            <person name="Hanschen E.R."/>
            <person name="Kwon T."/>
            <person name="Eng W."/>
            <person name="Kruse C.P.S."/>
            <person name="Koehler S.I."/>
            <person name="Kunde Y."/>
            <person name="Gleasner C.D."/>
            <person name="You Mak K.T."/>
            <person name="Polle J."/>
            <person name="Hovde B.T."/>
            <person name="Starkenburg S.R."/>
        </authorList>
    </citation>
    <scope>NUCLEOTIDE SEQUENCE [LARGE SCALE GENOMIC DNA]</scope>
    <source>
        <strain evidence="3 4">DOE0152z</strain>
    </source>
</reference>
<dbReference type="Proteomes" id="UP001244341">
    <property type="component" value="Chromosome 13b"/>
</dbReference>
<protein>
    <submittedName>
        <fullName evidence="3">Uncharacterized protein</fullName>
    </submittedName>
</protein>
<evidence type="ECO:0000313" key="4">
    <source>
        <dbReference type="Proteomes" id="UP001244341"/>
    </source>
</evidence>
<feature type="transmembrane region" description="Helical" evidence="2">
    <location>
        <begin position="61"/>
        <end position="79"/>
    </location>
</feature>
<feature type="transmembrane region" description="Helical" evidence="2">
    <location>
        <begin position="337"/>
        <end position="357"/>
    </location>
</feature>
<feature type="transmembrane region" description="Helical" evidence="2">
    <location>
        <begin position="37"/>
        <end position="55"/>
    </location>
</feature>
<evidence type="ECO:0000256" key="2">
    <source>
        <dbReference type="SAM" id="Phobius"/>
    </source>
</evidence>
<feature type="region of interest" description="Disordered" evidence="1">
    <location>
        <begin position="96"/>
        <end position="119"/>
    </location>
</feature>
<keyword evidence="2" id="KW-0812">Transmembrane</keyword>
<evidence type="ECO:0000313" key="3">
    <source>
        <dbReference type="EMBL" id="WIA21595.1"/>
    </source>
</evidence>
<evidence type="ECO:0000256" key="1">
    <source>
        <dbReference type="SAM" id="MobiDB-lite"/>
    </source>
</evidence>
<keyword evidence="2" id="KW-0472">Membrane</keyword>
<organism evidence="3 4">
    <name type="scientific">Tetradesmus obliquus</name>
    <name type="common">Green alga</name>
    <name type="synonym">Acutodesmus obliquus</name>
    <dbReference type="NCBI Taxonomy" id="3088"/>
    <lineage>
        <taxon>Eukaryota</taxon>
        <taxon>Viridiplantae</taxon>
        <taxon>Chlorophyta</taxon>
        <taxon>core chlorophytes</taxon>
        <taxon>Chlorophyceae</taxon>
        <taxon>CS clade</taxon>
        <taxon>Sphaeropleales</taxon>
        <taxon>Scenedesmaceae</taxon>
        <taxon>Tetradesmus</taxon>
    </lineage>
</organism>
<proteinExistence type="predicted"/>
<sequence length="383" mass="43323">MGVPERLGGQVWQRAQPDDFDEYTGYRLLYQVEKFSASWRNLVTFYLAMFIAGYAQVVERFLFWGAVAALLLVYWEPYLSPPFPWISGNSSSSSAAEDDLSPHTVQKWGNRPRWLPPPSTREKQAVRQWLYCVRQGYPQRQQLLHRLLQCVIVLPCASMGCGVLHQRLRRPDLDIKSTYSGLVLFVVVLVYTLLTVGSNLAFLFAVRRKLAPAAVAEDWQPQDMMFFTCKILGQFLNTIVQTLVAGAFVTYMPPTIFWLSVAVTAMSYTATNLLYDMGPGAPVQNEEVDSHWVLPCIAILAMLTFGKYQQRPDVYLQEKPEGDKACVEMCAMRYVQLLYALVCLGIISGYYAFTIAVPGCGPVTFVYRCLHHGCFKRAGKPTL</sequence>
<dbReference type="EMBL" id="CP126220">
    <property type="protein sequence ID" value="WIA21595.1"/>
    <property type="molecule type" value="Genomic_DNA"/>
</dbReference>
<gene>
    <name evidence="3" type="ORF">OEZ85_000783</name>
</gene>
<feature type="transmembrane region" description="Helical" evidence="2">
    <location>
        <begin position="147"/>
        <end position="166"/>
    </location>
</feature>